<gene>
    <name evidence="8" type="primary">LOC109471280</name>
</gene>
<organism evidence="7 8">
    <name type="scientific">Branchiostoma belcheri</name>
    <name type="common">Amphioxus</name>
    <dbReference type="NCBI Taxonomy" id="7741"/>
    <lineage>
        <taxon>Eukaryota</taxon>
        <taxon>Metazoa</taxon>
        <taxon>Chordata</taxon>
        <taxon>Cephalochordata</taxon>
        <taxon>Leptocardii</taxon>
        <taxon>Amphioxiformes</taxon>
        <taxon>Branchiostomatidae</taxon>
        <taxon>Branchiostoma</taxon>
    </lineage>
</organism>
<evidence type="ECO:0000259" key="6">
    <source>
        <dbReference type="PROSITE" id="PS51111"/>
    </source>
</evidence>
<feature type="domain" description="REJ" evidence="6">
    <location>
        <begin position="407"/>
        <end position="584"/>
    </location>
</feature>
<evidence type="ECO:0000256" key="4">
    <source>
        <dbReference type="ARBA" id="ARBA00022989"/>
    </source>
</evidence>
<name>A0A6P4YP08_BRABE</name>
<dbReference type="OrthoDB" id="6022660at2759"/>
<dbReference type="Proteomes" id="UP000515135">
    <property type="component" value="Unplaced"/>
</dbReference>
<accession>A0A6P4YP08</accession>
<keyword evidence="7" id="KW-1185">Reference proteome</keyword>
<evidence type="ECO:0000256" key="1">
    <source>
        <dbReference type="ARBA" id="ARBA00004370"/>
    </source>
</evidence>
<protein>
    <submittedName>
        <fullName evidence="8">Sperm receptor for egg jelly-like</fullName>
    </submittedName>
</protein>
<dbReference type="InterPro" id="IPR002859">
    <property type="entry name" value="PKD/REJ-like"/>
</dbReference>
<keyword evidence="3" id="KW-0812">Transmembrane</keyword>
<dbReference type="PROSITE" id="PS51111">
    <property type="entry name" value="REJ"/>
    <property type="match status" value="1"/>
</dbReference>
<dbReference type="PANTHER" id="PTHR10877:SF194">
    <property type="entry name" value="LOCATION OF VULVA DEFECTIVE 1"/>
    <property type="match status" value="1"/>
</dbReference>
<reference evidence="8" key="1">
    <citation type="submission" date="2025-08" db="UniProtKB">
        <authorList>
            <consortium name="RefSeq"/>
        </authorList>
    </citation>
    <scope>IDENTIFICATION</scope>
    <source>
        <tissue evidence="8">Gonad</tissue>
    </source>
</reference>
<comment type="similarity">
    <text evidence="2">Belongs to the polycystin family.</text>
</comment>
<evidence type="ECO:0000313" key="8">
    <source>
        <dbReference type="RefSeq" id="XP_019626123.1"/>
    </source>
</evidence>
<dbReference type="GO" id="GO:0016020">
    <property type="term" value="C:membrane"/>
    <property type="evidence" value="ECO:0007669"/>
    <property type="project" value="UniProtKB-SubCell"/>
</dbReference>
<evidence type="ECO:0000256" key="3">
    <source>
        <dbReference type="ARBA" id="ARBA00022692"/>
    </source>
</evidence>
<proteinExistence type="inferred from homology"/>
<dbReference type="InterPro" id="IPR000203">
    <property type="entry name" value="GPS"/>
</dbReference>
<dbReference type="InterPro" id="IPR014010">
    <property type="entry name" value="REJ_dom"/>
</dbReference>
<evidence type="ECO:0000313" key="7">
    <source>
        <dbReference type="Proteomes" id="UP000515135"/>
    </source>
</evidence>
<dbReference type="SMART" id="SM00303">
    <property type="entry name" value="GPS"/>
    <property type="match status" value="1"/>
</dbReference>
<dbReference type="GO" id="GO:0005262">
    <property type="term" value="F:calcium channel activity"/>
    <property type="evidence" value="ECO:0007669"/>
    <property type="project" value="TreeGrafter"/>
</dbReference>
<dbReference type="KEGG" id="bbel:109471280"/>
<dbReference type="InterPro" id="IPR051223">
    <property type="entry name" value="Polycystin"/>
</dbReference>
<sequence>MMVDVVAYLSSQPKDVLGPQRLEEASASVFKAATNIIASSLLLANVSNYMSADREELSELKQTSMAAIRAAEDLSLAILSRKTPDETATYYDMPGFAIALGKRRLVQPSTQPQIFRTNNQSSSFVAVKNITALIYETNPALHSIGAMNLLTRGRLYAGAGGAEEIQSTVIRLRFFSDSGPVQTGSLQAPVEAVNERLGGFPVIEHLGTTEPSWKYSMEVHSFNVTEPGSSLHITLTSLSRDVPVQLYLRRTQPPSREEFDRNITLPLPENTPYSIALDDSTWVRQDRYTWFIPPDDVTAIGGPGEYTIGIEHVPYEGNVTTSPDVDEGDYRHVNFTLSYKLKLFSTNCLGFNETSHRWTTEDCSPGPLTTTTRSHCYYKRLTAFSSGFTFYDAERSVIPLKPPTPECFPDITLSGGGGAQSTALTVERRVPLTIQSALVISCNESYTVSFQWQIFRYTNGKQQAVPLAVTVNSADLAIPKNTLMYGLVKIELNATVSINRTGEQNSLQGEQWVEVLPAPLVALIAGGSRRAVGKQGTLVLNASASYDPDGIITDSSDFNYTWTCQGENGEFFRTVNEFIRLVND</sequence>
<evidence type="ECO:0000256" key="2">
    <source>
        <dbReference type="ARBA" id="ARBA00007200"/>
    </source>
</evidence>
<dbReference type="RefSeq" id="XP_019626123.1">
    <property type="nucleotide sequence ID" value="XM_019770564.1"/>
</dbReference>
<dbReference type="Pfam" id="PF02010">
    <property type="entry name" value="REJ"/>
    <property type="match status" value="1"/>
</dbReference>
<dbReference type="GeneID" id="109471280"/>
<dbReference type="AlphaFoldDB" id="A0A6P4YP08"/>
<keyword evidence="4" id="KW-1133">Transmembrane helix</keyword>
<comment type="subcellular location">
    <subcellularLocation>
        <location evidence="1">Membrane</location>
    </subcellularLocation>
</comment>
<evidence type="ECO:0000256" key="5">
    <source>
        <dbReference type="ARBA" id="ARBA00023136"/>
    </source>
</evidence>
<dbReference type="GO" id="GO:0050982">
    <property type="term" value="P:detection of mechanical stimulus"/>
    <property type="evidence" value="ECO:0007669"/>
    <property type="project" value="TreeGrafter"/>
</dbReference>
<keyword evidence="5" id="KW-0472">Membrane</keyword>
<dbReference type="PANTHER" id="PTHR10877">
    <property type="entry name" value="POLYCYSTIN FAMILY MEMBER"/>
    <property type="match status" value="1"/>
</dbReference>